<evidence type="ECO:0000256" key="7">
    <source>
        <dbReference type="ARBA" id="ARBA00049551"/>
    </source>
</evidence>
<dbReference type="InterPro" id="IPR003945">
    <property type="entry name" value="NU5C-like"/>
</dbReference>
<dbReference type="GO" id="GO:0042773">
    <property type="term" value="P:ATP synthesis coupled electron transport"/>
    <property type="evidence" value="ECO:0007669"/>
    <property type="project" value="InterPro"/>
</dbReference>
<keyword evidence="5 8" id="KW-1133">Transmembrane helix</keyword>
<keyword evidence="8" id="KW-0520">NAD</keyword>
<feature type="transmembrane region" description="Helical" evidence="8">
    <location>
        <begin position="207"/>
        <end position="227"/>
    </location>
</feature>
<evidence type="ECO:0000256" key="4">
    <source>
        <dbReference type="ARBA" id="ARBA00022692"/>
    </source>
</evidence>
<feature type="transmembrane region" description="Helical" evidence="8">
    <location>
        <begin position="334"/>
        <end position="356"/>
    </location>
</feature>
<dbReference type="Pfam" id="PF00662">
    <property type="entry name" value="Proton_antipo_N"/>
    <property type="match status" value="1"/>
</dbReference>
<evidence type="ECO:0000256" key="3">
    <source>
        <dbReference type="ARBA" id="ARBA00021096"/>
    </source>
</evidence>
<dbReference type="GO" id="GO:0015990">
    <property type="term" value="P:electron transport coupled proton transport"/>
    <property type="evidence" value="ECO:0007669"/>
    <property type="project" value="TreeGrafter"/>
</dbReference>
<feature type="transmembrane region" description="Helical" evidence="8">
    <location>
        <begin position="86"/>
        <end position="104"/>
    </location>
</feature>
<feature type="transmembrane region" description="Helical" evidence="8">
    <location>
        <begin position="537"/>
        <end position="555"/>
    </location>
</feature>
<feature type="transmembrane region" description="Helical" evidence="8">
    <location>
        <begin position="447"/>
        <end position="467"/>
    </location>
</feature>
<reference evidence="11" key="1">
    <citation type="journal article" date="2019" name="Mitochondrial DNA Part B Resour">
        <title>The complete mitochondrial genome of Salinator takii (Gastropoda: Amphibolinae).</title>
        <authorList>
            <person name="Liu H."/>
            <person name="Yang Y."/>
            <person name="Li Q."/>
        </authorList>
    </citation>
    <scope>NUCLEOTIDE SEQUENCE</scope>
</reference>
<comment type="similarity">
    <text evidence="8">Belongs to the complex I subunit 5 family.</text>
</comment>
<dbReference type="PANTHER" id="PTHR42829">
    <property type="entry name" value="NADH-UBIQUINONE OXIDOREDUCTASE CHAIN 5"/>
    <property type="match status" value="1"/>
</dbReference>
<dbReference type="GO" id="GO:0016020">
    <property type="term" value="C:membrane"/>
    <property type="evidence" value="ECO:0007669"/>
    <property type="project" value="UniProtKB-SubCell"/>
</dbReference>
<comment type="catalytic activity">
    <reaction evidence="7 8">
        <text>a ubiquinone + NADH + 5 H(+)(in) = a ubiquinol + NAD(+) + 4 H(+)(out)</text>
        <dbReference type="Rhea" id="RHEA:29091"/>
        <dbReference type="Rhea" id="RHEA-COMP:9565"/>
        <dbReference type="Rhea" id="RHEA-COMP:9566"/>
        <dbReference type="ChEBI" id="CHEBI:15378"/>
        <dbReference type="ChEBI" id="CHEBI:16389"/>
        <dbReference type="ChEBI" id="CHEBI:17976"/>
        <dbReference type="ChEBI" id="CHEBI:57540"/>
        <dbReference type="ChEBI" id="CHEBI:57945"/>
        <dbReference type="EC" id="7.1.1.2"/>
    </reaction>
</comment>
<feature type="domain" description="NADH:quinone oxidoreductase/Mrp antiporter transmembrane" evidence="9">
    <location>
        <begin position="106"/>
        <end position="385"/>
    </location>
</feature>
<evidence type="ECO:0000259" key="9">
    <source>
        <dbReference type="Pfam" id="PF00361"/>
    </source>
</evidence>
<evidence type="ECO:0000256" key="2">
    <source>
        <dbReference type="ARBA" id="ARBA00012944"/>
    </source>
</evidence>
<dbReference type="AlphaFoldDB" id="A0A4P8VVA3"/>
<feature type="transmembrane region" description="Helical" evidence="8">
    <location>
        <begin position="239"/>
        <end position="260"/>
    </location>
</feature>
<keyword evidence="6 8" id="KW-0472">Membrane</keyword>
<feature type="transmembrane region" description="Helical" evidence="8">
    <location>
        <begin position="48"/>
        <end position="74"/>
    </location>
</feature>
<feature type="transmembrane region" description="Helical" evidence="8">
    <location>
        <begin position="151"/>
        <end position="169"/>
    </location>
</feature>
<dbReference type="InterPro" id="IPR001750">
    <property type="entry name" value="ND/Mrp_TM"/>
</dbReference>
<feature type="transmembrane region" description="Helical" evidence="8">
    <location>
        <begin position="267"/>
        <end position="287"/>
    </location>
</feature>
<dbReference type="GO" id="GO:0008137">
    <property type="term" value="F:NADH dehydrogenase (ubiquinone) activity"/>
    <property type="evidence" value="ECO:0007669"/>
    <property type="project" value="UniProtKB-EC"/>
</dbReference>
<name>A0A4P8VVA3_9GAST</name>
<evidence type="ECO:0000313" key="11">
    <source>
        <dbReference type="EMBL" id="QCS25055.1"/>
    </source>
</evidence>
<dbReference type="EC" id="7.1.1.2" evidence="2 8"/>
<feature type="transmembrane region" description="Helical" evidence="8">
    <location>
        <begin position="411"/>
        <end position="435"/>
    </location>
</feature>
<proteinExistence type="inferred from homology"/>
<keyword evidence="8" id="KW-0830">Ubiquinone</keyword>
<keyword evidence="8" id="KW-0813">Transport</keyword>
<dbReference type="EMBL" id="MH588520">
    <property type="protein sequence ID" value="QCS25055.1"/>
    <property type="molecule type" value="Genomic_DNA"/>
</dbReference>
<feature type="transmembrane region" description="Helical" evidence="8">
    <location>
        <begin position="110"/>
        <end position="130"/>
    </location>
</feature>
<dbReference type="PRINTS" id="PR01434">
    <property type="entry name" value="NADHDHGNASE5"/>
</dbReference>
<evidence type="ECO:0000256" key="6">
    <source>
        <dbReference type="ARBA" id="ARBA00023136"/>
    </source>
</evidence>
<dbReference type="Pfam" id="PF00361">
    <property type="entry name" value="Proton_antipo_M"/>
    <property type="match status" value="1"/>
</dbReference>
<dbReference type="InterPro" id="IPR001516">
    <property type="entry name" value="Proton_antipo_N"/>
</dbReference>
<evidence type="ECO:0000259" key="10">
    <source>
        <dbReference type="Pfam" id="PF00662"/>
    </source>
</evidence>
<evidence type="ECO:0000256" key="8">
    <source>
        <dbReference type="RuleBase" id="RU003404"/>
    </source>
</evidence>
<sequence length="556" mass="60866">MSQVNKLRLSVLLFSSMFVMALLFFSFIDLDKTMIIELELFSLSGIPFTFAIIVDKVSASFGVVITLISGCVFAFACKYMEEDPMFFRFIWILMAFVVSMNLLIFSGSVFFLLLGWDGLGITSFALIIYYQSSESLSAGFQTLMANRIGDALIVASMFLFVIFGQFSYISMTSEAGVLVLLLCVAALTKSAQYPFSSWLPAAMAAPTPVSALVHSSTLVTAGIYLIIRLCYNVPLSDNSLSLLVFCGSITCLLGGWAATYENDVKKIIALSTLSQLGVMVFCLGMGFPALALFHLFTHALFKALLFLAAGTFLMSSFGGQDIRMLGGIGASMPFAMVIFNVSSLCLVGAPFLSAFYSKHMILEKMFLSGLNCFGAVLMLIATMMTAKYVFRVLKAVGWSKMNVTIISLPQSLLVTIPMSILAIGGIMAGKFFTILDINNLEIAFIPSLYSSLINIVTGGGIAMGILFIRRSSSYALSTLFFLTPLFSLSTKVLSPLVQKLHVLDYGWLEPMFLVKGVHLSSGMIISQLFSWPFKTVVFFRVGWVLFFILSAYSFII</sequence>
<feature type="transmembrane region" description="Helical" evidence="8">
    <location>
        <begin position="7"/>
        <end position="28"/>
    </location>
</feature>
<feature type="transmembrane region" description="Helical" evidence="8">
    <location>
        <begin position="175"/>
        <end position="195"/>
    </location>
</feature>
<keyword evidence="4 8" id="KW-0812">Transmembrane</keyword>
<comment type="subcellular location">
    <subcellularLocation>
        <location evidence="1">Membrane</location>
        <topology evidence="1">Multi-pass membrane protein</topology>
    </subcellularLocation>
</comment>
<dbReference type="PANTHER" id="PTHR42829:SF2">
    <property type="entry name" value="NADH-UBIQUINONE OXIDOREDUCTASE CHAIN 5"/>
    <property type="match status" value="1"/>
</dbReference>
<keyword evidence="8 11" id="KW-0496">Mitochondrion</keyword>
<organism evidence="11">
    <name type="scientific">Lactiforis takii</name>
    <dbReference type="NCBI Taxonomy" id="1002745"/>
    <lineage>
        <taxon>Eukaryota</taxon>
        <taxon>Metazoa</taxon>
        <taxon>Spiralia</taxon>
        <taxon>Lophotrochozoa</taxon>
        <taxon>Mollusca</taxon>
        <taxon>Gastropoda</taxon>
        <taxon>Heterobranchia</taxon>
        <taxon>Euthyneura</taxon>
        <taxon>Panpulmonata</taxon>
        <taxon>Amphiboloidea</taxon>
        <taxon>Amphibolidae</taxon>
        <taxon>Lactiforis</taxon>
    </lineage>
</organism>
<feature type="domain" description="NADH-Ubiquinone oxidoreductase (complex I) chain 5 N-terminal" evidence="10">
    <location>
        <begin position="42"/>
        <end position="89"/>
    </location>
</feature>
<evidence type="ECO:0000256" key="5">
    <source>
        <dbReference type="ARBA" id="ARBA00022989"/>
    </source>
</evidence>
<protein>
    <recommendedName>
        <fullName evidence="3 8">NADH-ubiquinone oxidoreductase chain 5</fullName>
        <ecNumber evidence="2 8">7.1.1.2</ecNumber>
    </recommendedName>
</protein>
<evidence type="ECO:0000256" key="1">
    <source>
        <dbReference type="ARBA" id="ARBA00004141"/>
    </source>
</evidence>
<dbReference type="GO" id="GO:0003954">
    <property type="term" value="F:NADH dehydrogenase activity"/>
    <property type="evidence" value="ECO:0007669"/>
    <property type="project" value="TreeGrafter"/>
</dbReference>
<geneLocation type="mitochondrion" evidence="11"/>
<gene>
    <name evidence="11" type="primary">ND5</name>
</gene>
<accession>A0A4P8VVA3</accession>
<feature type="transmembrane region" description="Helical" evidence="8">
    <location>
        <begin position="368"/>
        <end position="390"/>
    </location>
</feature>
<comment type="function">
    <text evidence="8">Core subunit of the mitochondrial membrane respiratory chain NADH dehydrogenase (Complex I) which catalyzes electron transfer from NADH through the respiratory chain, using ubiquinone as an electron acceptor. Essential for the catalytic activity and assembly of complex I.</text>
</comment>